<gene>
    <name evidence="4" type="primary">orf399</name>
</gene>
<dbReference type="SUPFAM" id="SSF55729">
    <property type="entry name" value="Acyl-CoA N-acyltransferases (Nat)"/>
    <property type="match status" value="1"/>
</dbReference>
<keyword evidence="2" id="KW-1133">Transmembrane helix</keyword>
<feature type="compositionally biased region" description="Low complexity" evidence="1">
    <location>
        <begin position="160"/>
        <end position="183"/>
    </location>
</feature>
<dbReference type="PANTHER" id="PTHR43792">
    <property type="entry name" value="GNAT FAMILY, PUTATIVE (AFU_ORTHOLOGUE AFUA_3G00765)-RELATED-RELATED"/>
    <property type="match status" value="1"/>
</dbReference>
<sequence>MNLALSLFLSYYFTFIAENHINFFSLFGYFTFTLILGFIISKLDYKDLFKILFSSFKNAMFSVFNINFLKTRLIYFILVLPLLLIILGDYTYLVLNFLLIFNNVKLLQNFMVNRDNECLSKIWESYFYILLSDIFMLALIYIYKGSPFLFNGETSNSENCSCNSNDGESNSKGSNPDPNPNNSDLIYGTGSSQDDEGFTDVLTTLPVVNGELPIIYTDRLIFRKPEYSDLDAYFSLRTQPEAMTDSGRGKPDANISETLNKLERLIKGDKNNVYFFIFLKNLDGSEGDLIGDGGVHNFKSDSTGWPEFGYKFKKEFWGQGYATEFGKAFMQFWGSLPRKNVEIPVSPSSIDYSDSLQVKERLTAYTRNENLASKNVLRKLGFQSFEGLKNGLINWRKIF</sequence>
<reference evidence="4" key="1">
    <citation type="journal article" date="2018" name="Front. Microbiol.">
        <title>Comparison of the Mitochondrial Genome Sequences of Six Annulohypoxylon stygium Isolates Suggests Short Fragment Insertions as a Potential Factor Leading to Larger Genomic Size.</title>
        <authorList>
            <person name="Deng Y."/>
            <person name="Hsiang T."/>
            <person name="Li S."/>
            <person name="Lin L."/>
            <person name="Wang Q."/>
            <person name="Chen Q."/>
            <person name="Xie B."/>
            <person name="Ming R."/>
        </authorList>
    </citation>
    <scope>NUCLEOTIDE SEQUENCE</scope>
    <source>
        <strain evidence="4">A</strain>
    </source>
</reference>
<dbReference type="AlphaFoldDB" id="A0A386RWZ4"/>
<dbReference type="PANTHER" id="PTHR43792:SF1">
    <property type="entry name" value="N-ACETYLTRANSFERASE DOMAIN-CONTAINING PROTEIN"/>
    <property type="match status" value="1"/>
</dbReference>
<keyword evidence="2" id="KW-0472">Membrane</keyword>
<feature type="transmembrane region" description="Helical" evidence="2">
    <location>
        <begin position="74"/>
        <end position="101"/>
    </location>
</feature>
<dbReference type="Gene3D" id="3.40.630.30">
    <property type="match status" value="1"/>
</dbReference>
<geneLocation type="mitochondrion" evidence="4"/>
<dbReference type="EMBL" id="MH620790">
    <property type="protein sequence ID" value="AYE67553.1"/>
    <property type="molecule type" value="Genomic_DNA"/>
</dbReference>
<organism evidence="4">
    <name type="scientific">Annulohypoxylon stygium</name>
    <dbReference type="NCBI Taxonomy" id="326628"/>
    <lineage>
        <taxon>Eukaryota</taxon>
        <taxon>Fungi</taxon>
        <taxon>Dikarya</taxon>
        <taxon>Ascomycota</taxon>
        <taxon>Pezizomycotina</taxon>
        <taxon>Sordariomycetes</taxon>
        <taxon>Xylariomycetidae</taxon>
        <taxon>Xylariales</taxon>
        <taxon>Hypoxylaceae</taxon>
        <taxon>Annulohypoxylon</taxon>
    </lineage>
</organism>
<dbReference type="InterPro" id="IPR000182">
    <property type="entry name" value="GNAT_dom"/>
</dbReference>
<name>A0A386RWZ4_9PEZI</name>
<evidence type="ECO:0000256" key="2">
    <source>
        <dbReference type="SAM" id="Phobius"/>
    </source>
</evidence>
<feature type="domain" description="N-acetyltransferase" evidence="3">
    <location>
        <begin position="219"/>
        <end position="383"/>
    </location>
</feature>
<evidence type="ECO:0000313" key="4">
    <source>
        <dbReference type="EMBL" id="AYE67553.1"/>
    </source>
</evidence>
<feature type="transmembrane region" description="Helical" evidence="2">
    <location>
        <begin position="20"/>
        <end position="41"/>
    </location>
</feature>
<protein>
    <recommendedName>
        <fullName evidence="3">N-acetyltransferase domain-containing protein</fullName>
    </recommendedName>
</protein>
<dbReference type="GO" id="GO:0016747">
    <property type="term" value="F:acyltransferase activity, transferring groups other than amino-acyl groups"/>
    <property type="evidence" value="ECO:0007669"/>
    <property type="project" value="InterPro"/>
</dbReference>
<accession>A0A386RWZ4</accession>
<dbReference type="InterPro" id="IPR016181">
    <property type="entry name" value="Acyl_CoA_acyltransferase"/>
</dbReference>
<dbReference type="Pfam" id="PF13302">
    <property type="entry name" value="Acetyltransf_3"/>
    <property type="match status" value="1"/>
</dbReference>
<dbReference type="InterPro" id="IPR051531">
    <property type="entry name" value="N-acetyltransferase"/>
</dbReference>
<evidence type="ECO:0000256" key="1">
    <source>
        <dbReference type="SAM" id="MobiDB-lite"/>
    </source>
</evidence>
<feature type="region of interest" description="Disordered" evidence="1">
    <location>
        <begin position="160"/>
        <end position="189"/>
    </location>
</feature>
<evidence type="ECO:0000259" key="3">
    <source>
        <dbReference type="Pfam" id="PF13302"/>
    </source>
</evidence>
<keyword evidence="4" id="KW-0496">Mitochondrion</keyword>
<keyword evidence="2" id="KW-0812">Transmembrane</keyword>
<proteinExistence type="predicted"/>
<feature type="transmembrane region" description="Helical" evidence="2">
    <location>
        <begin position="122"/>
        <end position="143"/>
    </location>
</feature>